<gene>
    <name evidence="10" type="primary">LOC110290243</name>
</gene>
<dbReference type="AlphaFoldDB" id="A0A6P5PD55"/>
<organism evidence="9 10">
    <name type="scientific">Mus caroli</name>
    <name type="common">Ryukyu mouse</name>
    <name type="synonym">Ricefield mouse</name>
    <dbReference type="NCBI Taxonomy" id="10089"/>
    <lineage>
        <taxon>Eukaryota</taxon>
        <taxon>Metazoa</taxon>
        <taxon>Chordata</taxon>
        <taxon>Craniata</taxon>
        <taxon>Vertebrata</taxon>
        <taxon>Euteleostomi</taxon>
        <taxon>Mammalia</taxon>
        <taxon>Eutheria</taxon>
        <taxon>Euarchontoglires</taxon>
        <taxon>Glires</taxon>
        <taxon>Rodentia</taxon>
        <taxon>Myomorpha</taxon>
        <taxon>Muroidea</taxon>
        <taxon>Muridae</taxon>
        <taxon>Murinae</taxon>
        <taxon>Mus</taxon>
        <taxon>Mus</taxon>
    </lineage>
</organism>
<dbReference type="GO" id="GO:0005576">
    <property type="term" value="C:extracellular region"/>
    <property type="evidence" value="ECO:0007669"/>
    <property type="project" value="UniProtKB-SubCell"/>
</dbReference>
<comment type="similarity">
    <text evidence="2">Belongs to the cystatin family.</text>
</comment>
<dbReference type="GeneID" id="110290243"/>
<keyword evidence="7" id="KW-1015">Disulfide bond</keyword>
<evidence type="ECO:0000256" key="1">
    <source>
        <dbReference type="ARBA" id="ARBA00004613"/>
    </source>
</evidence>
<reference evidence="10" key="1">
    <citation type="submission" date="2025-08" db="UniProtKB">
        <authorList>
            <consortium name="RefSeq"/>
        </authorList>
    </citation>
    <scope>IDENTIFICATION</scope>
</reference>
<keyword evidence="3" id="KW-0964">Secreted</keyword>
<evidence type="ECO:0000256" key="5">
    <source>
        <dbReference type="ARBA" id="ARBA00022704"/>
    </source>
</evidence>
<dbReference type="KEGG" id="mcal:110290243"/>
<feature type="domain" description="Cystatin" evidence="8">
    <location>
        <begin position="36"/>
        <end position="127"/>
    </location>
</feature>
<dbReference type="Pfam" id="PF00031">
    <property type="entry name" value="Cystatin"/>
    <property type="match status" value="1"/>
</dbReference>
<dbReference type="PANTHER" id="PTHR47393:SF1">
    <property type="entry name" value="CYSTATIN-12"/>
    <property type="match status" value="1"/>
</dbReference>
<sequence>MYSQLSVPTLKTAMLWKSVLSVALIVLGIHDCSFKFIEIDKNEEEFAISVEHVVFHFNENQDDDFAYKFLRVRRSLRQKHTLKYLVDLEMGRTLCGKYDEDIDNCPLQEGPGERKVRCTYIVETEAWVTKFTILNSTCVQT</sequence>
<proteinExistence type="inferred from homology"/>
<keyword evidence="9" id="KW-1185">Reference proteome</keyword>
<evidence type="ECO:0000256" key="6">
    <source>
        <dbReference type="ARBA" id="ARBA00022729"/>
    </source>
</evidence>
<dbReference type="Proteomes" id="UP000515126">
    <property type="component" value="Chromosome 2"/>
</dbReference>
<protein>
    <submittedName>
        <fullName evidence="10">Cystatin-12</fullName>
    </submittedName>
</protein>
<name>A0A6P5PD55_MUSCR</name>
<dbReference type="RefSeq" id="XP_021012403.1">
    <property type="nucleotide sequence ID" value="XM_021156744.2"/>
</dbReference>
<evidence type="ECO:0000256" key="2">
    <source>
        <dbReference type="ARBA" id="ARBA00009403"/>
    </source>
</evidence>
<dbReference type="SUPFAM" id="SSF54403">
    <property type="entry name" value="Cystatin/monellin"/>
    <property type="match status" value="1"/>
</dbReference>
<evidence type="ECO:0000256" key="7">
    <source>
        <dbReference type="ARBA" id="ARBA00023157"/>
    </source>
</evidence>
<dbReference type="InterPro" id="IPR052333">
    <property type="entry name" value="Cystatin_spermatogenesis"/>
</dbReference>
<dbReference type="Gene3D" id="3.10.450.10">
    <property type="match status" value="1"/>
</dbReference>
<dbReference type="PANTHER" id="PTHR47393">
    <property type="entry name" value="CYSTATIN-12-RELATED"/>
    <property type="match status" value="1"/>
</dbReference>
<keyword evidence="6" id="KW-0732">Signal</keyword>
<evidence type="ECO:0000313" key="10">
    <source>
        <dbReference type="RefSeq" id="XP_021012403.1"/>
    </source>
</evidence>
<evidence type="ECO:0000256" key="3">
    <source>
        <dbReference type="ARBA" id="ARBA00022525"/>
    </source>
</evidence>
<evidence type="ECO:0000256" key="4">
    <source>
        <dbReference type="ARBA" id="ARBA00022690"/>
    </source>
</evidence>
<dbReference type="InterPro" id="IPR046350">
    <property type="entry name" value="Cystatin_sf"/>
</dbReference>
<keyword evidence="5" id="KW-0789">Thiol protease inhibitor</keyword>
<dbReference type="CDD" id="cd00042">
    <property type="entry name" value="CY"/>
    <property type="match status" value="1"/>
</dbReference>
<accession>A0A6P5PD55</accession>
<dbReference type="InterPro" id="IPR000010">
    <property type="entry name" value="Cystatin_dom"/>
</dbReference>
<comment type="subcellular location">
    <subcellularLocation>
        <location evidence="1">Secreted</location>
    </subcellularLocation>
</comment>
<evidence type="ECO:0000313" key="9">
    <source>
        <dbReference type="Proteomes" id="UP000515126"/>
    </source>
</evidence>
<dbReference type="GO" id="GO:0004869">
    <property type="term" value="F:cysteine-type endopeptidase inhibitor activity"/>
    <property type="evidence" value="ECO:0007669"/>
    <property type="project" value="UniProtKB-KW"/>
</dbReference>
<evidence type="ECO:0000259" key="8">
    <source>
        <dbReference type="Pfam" id="PF00031"/>
    </source>
</evidence>
<keyword evidence="4" id="KW-0646">Protease inhibitor</keyword>